<feature type="transmembrane region" description="Helical" evidence="11">
    <location>
        <begin position="57"/>
        <end position="81"/>
    </location>
</feature>
<keyword evidence="12" id="KW-0496">Mitochondrion</keyword>
<keyword evidence="4 11" id="KW-0812">Transmembrane</keyword>
<dbReference type="Gene3D" id="1.10.287.3510">
    <property type="match status" value="1"/>
</dbReference>
<evidence type="ECO:0000256" key="11">
    <source>
        <dbReference type="SAM" id="Phobius"/>
    </source>
</evidence>
<geneLocation type="mitochondrion" evidence="12"/>
<keyword evidence="7" id="KW-0520">NAD</keyword>
<feature type="transmembrane region" description="Helical" evidence="11">
    <location>
        <begin position="6"/>
        <end position="21"/>
    </location>
</feature>
<evidence type="ECO:0000313" key="12">
    <source>
        <dbReference type="EMBL" id="QPA36044.1"/>
    </source>
</evidence>
<evidence type="ECO:0000256" key="4">
    <source>
        <dbReference type="ARBA" id="ARBA00022692"/>
    </source>
</evidence>
<protein>
    <recommendedName>
        <fullName evidence="3">NADH-ubiquinone oxidoreductase chain 4L</fullName>
    </recommendedName>
    <alternativeName>
        <fullName evidence="9">NADH dehydrogenase subunit 4L</fullName>
    </alternativeName>
</protein>
<evidence type="ECO:0000256" key="3">
    <source>
        <dbReference type="ARBA" id="ARBA00016612"/>
    </source>
</evidence>
<proteinExistence type="inferred from homology"/>
<dbReference type="AlphaFoldDB" id="A0A873QHG0"/>
<evidence type="ECO:0000256" key="5">
    <source>
        <dbReference type="ARBA" id="ARBA00022967"/>
    </source>
</evidence>
<dbReference type="Pfam" id="PF00420">
    <property type="entry name" value="Oxidored_q2"/>
    <property type="match status" value="1"/>
</dbReference>
<keyword evidence="8 11" id="KW-0472">Membrane</keyword>
<evidence type="ECO:0000256" key="9">
    <source>
        <dbReference type="ARBA" id="ARBA00031586"/>
    </source>
</evidence>
<dbReference type="GO" id="GO:0016020">
    <property type="term" value="C:membrane"/>
    <property type="evidence" value="ECO:0007669"/>
    <property type="project" value="UniProtKB-SubCell"/>
</dbReference>
<evidence type="ECO:0000256" key="1">
    <source>
        <dbReference type="ARBA" id="ARBA00004141"/>
    </source>
</evidence>
<dbReference type="EMBL" id="MT635132">
    <property type="protein sequence ID" value="QPA36044.1"/>
    <property type="molecule type" value="Genomic_DNA"/>
</dbReference>
<reference evidence="12" key="1">
    <citation type="journal article" date="2020" name="Int. J. Biol. Macromol.">
        <title>Novel tRNA gene rearrangements in the mitochondrial genome of Camarochiloides weiweii (Hemiptera: Pachynomidae).</title>
        <authorList>
            <person name="Chen Z."/>
            <person name="Liu Y."/>
            <person name="Wu Y."/>
            <person name="Song F."/>
            <person name="Cai W."/>
            <person name="Li H."/>
        </authorList>
    </citation>
    <scope>NUCLEOTIDE SEQUENCE</scope>
</reference>
<sequence length="97" mass="11170">MLYMYYCVICMIMLSGIYVFCSKRKHLLLTLLSLEYLVIGLFFIFYIFLMVFGFESYFVLVFLTFSVCEGAMGLGVLVSLIRSHGNDNISSLSLLSW</sequence>
<comment type="catalytic activity">
    <reaction evidence="10">
        <text>a ubiquinone + NADH + 5 H(+)(in) = a ubiquinol + NAD(+) + 4 H(+)(out)</text>
        <dbReference type="Rhea" id="RHEA:29091"/>
        <dbReference type="Rhea" id="RHEA-COMP:9565"/>
        <dbReference type="Rhea" id="RHEA-COMP:9566"/>
        <dbReference type="ChEBI" id="CHEBI:15378"/>
        <dbReference type="ChEBI" id="CHEBI:16389"/>
        <dbReference type="ChEBI" id="CHEBI:17976"/>
        <dbReference type="ChEBI" id="CHEBI:57540"/>
        <dbReference type="ChEBI" id="CHEBI:57945"/>
        <dbReference type="EC" id="7.1.1.2"/>
    </reaction>
</comment>
<name>A0A873QHG0_9HEMI</name>
<evidence type="ECO:0000256" key="7">
    <source>
        <dbReference type="ARBA" id="ARBA00023027"/>
    </source>
</evidence>
<dbReference type="GO" id="GO:0008137">
    <property type="term" value="F:NADH dehydrogenase (ubiquinone) activity"/>
    <property type="evidence" value="ECO:0007669"/>
    <property type="project" value="UniProtKB-EC"/>
</dbReference>
<comment type="subcellular location">
    <subcellularLocation>
        <location evidence="1">Membrane</location>
        <topology evidence="1">Multi-pass membrane protein</topology>
    </subcellularLocation>
</comment>
<gene>
    <name evidence="12" type="primary">ND4L</name>
</gene>
<evidence type="ECO:0000256" key="10">
    <source>
        <dbReference type="ARBA" id="ARBA00049551"/>
    </source>
</evidence>
<comment type="similarity">
    <text evidence="2">Belongs to the complex I subunit 4L family.</text>
</comment>
<keyword evidence="6 11" id="KW-1133">Transmembrane helix</keyword>
<dbReference type="InterPro" id="IPR039428">
    <property type="entry name" value="NUOK/Mnh_C1-like"/>
</dbReference>
<evidence type="ECO:0000256" key="6">
    <source>
        <dbReference type="ARBA" id="ARBA00022989"/>
    </source>
</evidence>
<keyword evidence="5" id="KW-1278">Translocase</keyword>
<evidence type="ECO:0000256" key="2">
    <source>
        <dbReference type="ARBA" id="ARBA00010519"/>
    </source>
</evidence>
<organism evidence="12">
    <name type="scientific">Camarochiloides weiweii</name>
    <dbReference type="NCBI Taxonomy" id="2785926"/>
    <lineage>
        <taxon>Eukaryota</taxon>
        <taxon>Metazoa</taxon>
        <taxon>Ecdysozoa</taxon>
        <taxon>Arthropoda</taxon>
        <taxon>Hexapoda</taxon>
        <taxon>Insecta</taxon>
        <taxon>Pterygota</taxon>
        <taxon>Neoptera</taxon>
        <taxon>Paraneoptera</taxon>
        <taxon>Hemiptera</taxon>
        <taxon>Heteroptera</taxon>
        <taxon>Panheteroptera</taxon>
        <taxon>Cimicomorpha</taxon>
        <taxon>Pachynomidae</taxon>
        <taxon>Camarochiloides</taxon>
    </lineage>
</organism>
<feature type="transmembrane region" description="Helical" evidence="11">
    <location>
        <begin position="28"/>
        <end position="51"/>
    </location>
</feature>
<evidence type="ECO:0000256" key="8">
    <source>
        <dbReference type="ARBA" id="ARBA00023136"/>
    </source>
</evidence>
<accession>A0A873QHG0</accession>